<keyword evidence="2" id="KW-0805">Transcription regulation</keyword>
<reference evidence="6 7" key="1">
    <citation type="submission" date="2020-03" db="EMBL/GenBank/DDBJ databases">
        <title>Whole genome sequencing of clinical and environmental type strains of Ochrobactrum.</title>
        <authorList>
            <person name="Dharne M."/>
        </authorList>
    </citation>
    <scope>NUCLEOTIDE SEQUENCE [LARGE SCALE GENOMIC DNA]</scope>
    <source>
        <strain evidence="6 7">CIP 109452</strain>
    </source>
</reference>
<organism evidence="6 7">
    <name type="scientific">Brucella haematophila</name>
    <dbReference type="NCBI Taxonomy" id="419474"/>
    <lineage>
        <taxon>Bacteria</taxon>
        <taxon>Pseudomonadati</taxon>
        <taxon>Pseudomonadota</taxon>
        <taxon>Alphaproteobacteria</taxon>
        <taxon>Hyphomicrobiales</taxon>
        <taxon>Brucellaceae</taxon>
        <taxon>Brucella/Ochrobactrum group</taxon>
        <taxon>Brucella</taxon>
    </lineage>
</organism>
<accession>A0ABX1DU40</accession>
<dbReference type="PANTHER" id="PTHR30146">
    <property type="entry name" value="LACI-RELATED TRANSCRIPTIONAL REPRESSOR"/>
    <property type="match status" value="1"/>
</dbReference>
<keyword evidence="1" id="KW-0678">Repressor</keyword>
<evidence type="ECO:0000256" key="2">
    <source>
        <dbReference type="ARBA" id="ARBA00023015"/>
    </source>
</evidence>
<dbReference type="PANTHER" id="PTHR30146:SF148">
    <property type="entry name" value="HTH-TYPE TRANSCRIPTIONAL REPRESSOR PURR-RELATED"/>
    <property type="match status" value="1"/>
</dbReference>
<dbReference type="Gene3D" id="3.40.50.2300">
    <property type="match status" value="2"/>
</dbReference>
<feature type="domain" description="Periplasmic binding protein/LacI sugar binding" evidence="5">
    <location>
        <begin position="2"/>
        <end position="136"/>
    </location>
</feature>
<sequence>MQISQILSYQVDALIVTNAVLSSALTESISRMKLPVVAINRYFPQDWVTSITCDNAASAAAMADHLLDRGCSKIALITGKPDASSSRDRELGFVRALIKRGIVPVAIENGDYSHDSGAEAARKLLSARLKPDAIFAPMTSWLSV</sequence>
<keyword evidence="3" id="KW-0238">DNA-binding</keyword>
<dbReference type="InterPro" id="IPR001761">
    <property type="entry name" value="Peripla_BP/Lac1_sug-bd_dom"/>
</dbReference>
<evidence type="ECO:0000256" key="1">
    <source>
        <dbReference type="ARBA" id="ARBA00022491"/>
    </source>
</evidence>
<dbReference type="SUPFAM" id="SSF53822">
    <property type="entry name" value="Periplasmic binding protein-like I"/>
    <property type="match status" value="1"/>
</dbReference>
<evidence type="ECO:0000313" key="6">
    <source>
        <dbReference type="EMBL" id="NKC05077.1"/>
    </source>
</evidence>
<keyword evidence="7" id="KW-1185">Reference proteome</keyword>
<dbReference type="Proteomes" id="UP000704467">
    <property type="component" value="Unassembled WGS sequence"/>
</dbReference>
<dbReference type="EMBL" id="JAAVLN010000003">
    <property type="protein sequence ID" value="NKC05077.1"/>
    <property type="molecule type" value="Genomic_DNA"/>
</dbReference>
<proteinExistence type="predicted"/>
<evidence type="ECO:0000256" key="4">
    <source>
        <dbReference type="ARBA" id="ARBA00023163"/>
    </source>
</evidence>
<comment type="caution">
    <text evidence="6">The sequence shown here is derived from an EMBL/GenBank/DDBJ whole genome shotgun (WGS) entry which is preliminary data.</text>
</comment>
<name>A0ABX1DU40_9HYPH</name>
<dbReference type="Pfam" id="PF00532">
    <property type="entry name" value="Peripla_BP_1"/>
    <property type="match status" value="1"/>
</dbReference>
<keyword evidence="4" id="KW-0804">Transcription</keyword>
<dbReference type="InterPro" id="IPR028082">
    <property type="entry name" value="Peripla_BP_I"/>
</dbReference>
<evidence type="ECO:0000256" key="3">
    <source>
        <dbReference type="ARBA" id="ARBA00023125"/>
    </source>
</evidence>
<evidence type="ECO:0000313" key="7">
    <source>
        <dbReference type="Proteomes" id="UP000704467"/>
    </source>
</evidence>
<evidence type="ECO:0000259" key="5">
    <source>
        <dbReference type="Pfam" id="PF00532"/>
    </source>
</evidence>
<protein>
    <submittedName>
        <fullName evidence="6">Substrate-binding domain-containing protein</fullName>
    </submittedName>
</protein>
<gene>
    <name evidence="6" type="ORF">HED55_23665</name>
</gene>